<name>A0ABY7SJX1_9RHOB</name>
<proteinExistence type="predicted"/>
<dbReference type="RefSeq" id="WP_271886905.1">
    <property type="nucleotide sequence ID" value="NZ_CP067136.1"/>
</dbReference>
<dbReference type="Gene3D" id="2.60.40.3910">
    <property type="entry name" value="Inclusion body protein"/>
    <property type="match status" value="1"/>
</dbReference>
<evidence type="ECO:0000313" key="2">
    <source>
        <dbReference type="Proteomes" id="UP001219349"/>
    </source>
</evidence>
<protein>
    <submittedName>
        <fullName evidence="1">Inclusion body family protein</fullName>
    </submittedName>
</protein>
<dbReference type="InterPro" id="IPR021087">
    <property type="entry name" value="Uncharacterised_PixA/AidA"/>
</dbReference>
<sequence>MPDDPNESIIDILMVIDAETLLASGATGTADAPAPVGADLIWLIVRSGNAVFGQGSKELKITAKTMDTLRWRCTSMSLNAAYSGMLYKFFALKGGSLISKPQPLDAQVTTPLPNPADPTQPGAQTITSAFWSATVLAQGEVTYTFCFMILDRTGKPLGYFKWDPFISITT</sequence>
<reference evidence="1 2" key="1">
    <citation type="submission" date="2021-01" db="EMBL/GenBank/DDBJ databases">
        <title>Biogeographic distribution of Paracoccus.</title>
        <authorList>
            <person name="Hollensteiner J."/>
            <person name="Leineberger J."/>
            <person name="Brinkhoff T."/>
            <person name="Daniel R."/>
        </authorList>
    </citation>
    <scope>NUCLEOTIDE SEQUENCE [LARGE SCALE GENOMIC DNA]</scope>
    <source>
        <strain evidence="1 2">KCTC 22803</strain>
    </source>
</reference>
<accession>A0ABY7SJX1</accession>
<dbReference type="Proteomes" id="UP001219349">
    <property type="component" value="Chromosome"/>
</dbReference>
<gene>
    <name evidence="1" type="ORF">JHX87_00105</name>
</gene>
<dbReference type="InterPro" id="IPR038712">
    <property type="entry name" value="PixA-like_sf"/>
</dbReference>
<organism evidence="1 2">
    <name type="scientific">Paracoccus fistulariae</name>
    <dbReference type="NCBI Taxonomy" id="658446"/>
    <lineage>
        <taxon>Bacteria</taxon>
        <taxon>Pseudomonadati</taxon>
        <taxon>Pseudomonadota</taxon>
        <taxon>Alphaproteobacteria</taxon>
        <taxon>Rhodobacterales</taxon>
        <taxon>Paracoccaceae</taxon>
        <taxon>Paracoccus</taxon>
    </lineage>
</organism>
<keyword evidence="2" id="KW-1185">Reference proteome</keyword>
<dbReference type="EMBL" id="CP067136">
    <property type="protein sequence ID" value="WCR07306.1"/>
    <property type="molecule type" value="Genomic_DNA"/>
</dbReference>
<evidence type="ECO:0000313" key="1">
    <source>
        <dbReference type="EMBL" id="WCR07306.1"/>
    </source>
</evidence>
<dbReference type="Pfam" id="PF12306">
    <property type="entry name" value="PixA"/>
    <property type="match status" value="1"/>
</dbReference>